<dbReference type="AlphaFoldDB" id="A0A9P8U9I1"/>
<evidence type="ECO:0000313" key="4">
    <source>
        <dbReference type="Proteomes" id="UP000758603"/>
    </source>
</evidence>
<dbReference type="GeneID" id="70138487"/>
<feature type="region of interest" description="Disordered" evidence="1">
    <location>
        <begin position="72"/>
        <end position="91"/>
    </location>
</feature>
<comment type="caution">
    <text evidence="3">The sequence shown here is derived from an EMBL/GenBank/DDBJ whole genome shotgun (WGS) entry which is preliminary data.</text>
</comment>
<dbReference type="Proteomes" id="UP000758603">
    <property type="component" value="Unassembled WGS sequence"/>
</dbReference>
<proteinExistence type="predicted"/>
<evidence type="ECO:0000313" key="3">
    <source>
        <dbReference type="EMBL" id="KAH6646324.1"/>
    </source>
</evidence>
<dbReference type="InterPro" id="IPR025676">
    <property type="entry name" value="Clr5_dom"/>
</dbReference>
<feature type="region of interest" description="Disordered" evidence="1">
    <location>
        <begin position="684"/>
        <end position="709"/>
    </location>
</feature>
<keyword evidence="4" id="KW-1185">Reference proteome</keyword>
<accession>A0A9P8U9I1</accession>
<organism evidence="3 4">
    <name type="scientific">Truncatella angustata</name>
    <dbReference type="NCBI Taxonomy" id="152316"/>
    <lineage>
        <taxon>Eukaryota</taxon>
        <taxon>Fungi</taxon>
        <taxon>Dikarya</taxon>
        <taxon>Ascomycota</taxon>
        <taxon>Pezizomycotina</taxon>
        <taxon>Sordariomycetes</taxon>
        <taxon>Xylariomycetidae</taxon>
        <taxon>Amphisphaeriales</taxon>
        <taxon>Sporocadaceae</taxon>
        <taxon>Truncatella</taxon>
    </lineage>
</organism>
<feature type="region of interest" description="Disordered" evidence="1">
    <location>
        <begin position="100"/>
        <end position="196"/>
    </location>
</feature>
<dbReference type="OrthoDB" id="5083163at2759"/>
<dbReference type="Pfam" id="PF14420">
    <property type="entry name" value="Clr5"/>
    <property type="match status" value="1"/>
</dbReference>
<reference evidence="3" key="1">
    <citation type="journal article" date="2021" name="Nat. Commun.">
        <title>Genetic determinants of endophytism in the Arabidopsis root mycobiome.</title>
        <authorList>
            <person name="Mesny F."/>
            <person name="Miyauchi S."/>
            <person name="Thiergart T."/>
            <person name="Pickel B."/>
            <person name="Atanasova L."/>
            <person name="Karlsson M."/>
            <person name="Huettel B."/>
            <person name="Barry K.W."/>
            <person name="Haridas S."/>
            <person name="Chen C."/>
            <person name="Bauer D."/>
            <person name="Andreopoulos W."/>
            <person name="Pangilinan J."/>
            <person name="LaButti K."/>
            <person name="Riley R."/>
            <person name="Lipzen A."/>
            <person name="Clum A."/>
            <person name="Drula E."/>
            <person name="Henrissat B."/>
            <person name="Kohler A."/>
            <person name="Grigoriev I.V."/>
            <person name="Martin F.M."/>
            <person name="Hacquard S."/>
        </authorList>
    </citation>
    <scope>NUCLEOTIDE SEQUENCE</scope>
    <source>
        <strain evidence="3">MPI-SDFR-AT-0073</strain>
    </source>
</reference>
<evidence type="ECO:0000259" key="2">
    <source>
        <dbReference type="Pfam" id="PF14420"/>
    </source>
</evidence>
<sequence>MDLQWVMGPKRQKAKKISDETWQEHEENIREMFGVMTLDQLIANMKMLHGFEATPRQYSTRLEGWGLKKYKTKPTVSDNESSEFSESSPDQCGIALIDAQRPAVDAPKRRRSAQDVGNRDSLPSVSELSKNKKSKTGQQVVADSSPECEKGNDCVLTTGSAVSEASGNSSLRTDSSRPISVIQTKSQPPWPPSQSLPEPLADSFLGRWRTITTDEFLKTISLKRCVIVAQDAEVCVRSGSKPSTKLREDMGTSLRKIADYLFALGYFKEAANLYILLLLDEQSGFSSGKLLTYYLIMCARSARTSAQYDIVQNILSKRLSWFTVRGVLAAERFLAHILKAKMFARQGNRIQGTRNIGAAQRFADDIAEMGDCLLHHSMDILVYIHYKRLHSVSATATFLDPTLLKTDPSNTKTLRSVETTPISHHDFKILRLFLQPEQSFEHKIDIWHDGKVLAGLMEESFTWCLETVKQHRNLSILWKMPDCIKPTQLGIMTPPPWENSQTQGGSNPGTRVDEATLSMRLFERLWKQWETDFPSNQPSPNLGISVAEHLHICSELIIQYGVEHITGLMSEDLVDTYLRRLYDRMEQMNEISLLLGPYQKAPGLSAGQTESHGNYMLTMASSIRSSDLSMGRMRDAERAMRQRAARGSCDTMTSTTSRIWRESASIDRLSDQFESFSLYSPSWARSSRTTSSTTTHKTIATEETSPEWI</sequence>
<evidence type="ECO:0000256" key="1">
    <source>
        <dbReference type="SAM" id="MobiDB-lite"/>
    </source>
</evidence>
<dbReference type="EMBL" id="JAGPXC010000010">
    <property type="protein sequence ID" value="KAH6646324.1"/>
    <property type="molecule type" value="Genomic_DNA"/>
</dbReference>
<gene>
    <name evidence="3" type="ORF">BKA67DRAFT_99175</name>
</gene>
<feature type="compositionally biased region" description="Low complexity" evidence="1">
    <location>
        <begin position="684"/>
        <end position="703"/>
    </location>
</feature>
<name>A0A9P8U9I1_9PEZI</name>
<feature type="compositionally biased region" description="Polar residues" evidence="1">
    <location>
        <begin position="155"/>
        <end position="185"/>
    </location>
</feature>
<feature type="domain" description="Clr5" evidence="2">
    <location>
        <begin position="18"/>
        <end position="69"/>
    </location>
</feature>
<protein>
    <recommendedName>
        <fullName evidence="2">Clr5 domain-containing protein</fullName>
    </recommendedName>
</protein>
<dbReference type="RefSeq" id="XP_045952838.1">
    <property type="nucleotide sequence ID" value="XM_046109596.1"/>
</dbReference>